<dbReference type="GO" id="GO:0016020">
    <property type="term" value="C:membrane"/>
    <property type="evidence" value="ECO:0007669"/>
    <property type="project" value="UniProtKB-SubCell"/>
</dbReference>
<keyword evidence="6" id="KW-0175">Coiled coil</keyword>
<reference evidence="9" key="2">
    <citation type="submission" date="2025-08" db="UniProtKB">
        <authorList>
            <consortium name="Ensembl"/>
        </authorList>
    </citation>
    <scope>IDENTIFICATION</scope>
</reference>
<dbReference type="Proteomes" id="UP000005226">
    <property type="component" value="Chromosome 5"/>
</dbReference>
<evidence type="ECO:0000313" key="9">
    <source>
        <dbReference type="Ensembl" id="ENSTRUP00000058876.1"/>
    </source>
</evidence>
<proteinExistence type="inferred from homology"/>
<dbReference type="PANTHER" id="PTHR28644:SF1">
    <property type="entry name" value="SMALL INTEGRAL MEMBRANE PROTEIN 15"/>
    <property type="match status" value="1"/>
</dbReference>
<evidence type="ECO:0000256" key="3">
    <source>
        <dbReference type="ARBA" id="ARBA00017904"/>
    </source>
</evidence>
<reference evidence="9 10" key="1">
    <citation type="journal article" date="2011" name="Genome Biol. Evol.">
        <title>Integration of the genetic map and genome assembly of fugu facilitates insights into distinct features of genome evolution in teleosts and mammals.</title>
        <authorList>
            <person name="Kai W."/>
            <person name="Kikuchi K."/>
            <person name="Tohari S."/>
            <person name="Chew A.K."/>
            <person name="Tay A."/>
            <person name="Fujiwara A."/>
            <person name="Hosoya S."/>
            <person name="Suetake H."/>
            <person name="Naruse K."/>
            <person name="Brenner S."/>
            <person name="Suzuki Y."/>
            <person name="Venkatesh B."/>
        </authorList>
    </citation>
    <scope>NUCLEOTIDE SEQUENCE [LARGE SCALE GENOMIC DNA]</scope>
</reference>
<evidence type="ECO:0000256" key="2">
    <source>
        <dbReference type="ARBA" id="ARBA00006758"/>
    </source>
</evidence>
<evidence type="ECO:0000256" key="4">
    <source>
        <dbReference type="ARBA" id="ARBA00022692"/>
    </source>
</evidence>
<dbReference type="AlphaFoldDB" id="A0A674MBW0"/>
<evidence type="ECO:0000256" key="6">
    <source>
        <dbReference type="ARBA" id="ARBA00023054"/>
    </source>
</evidence>
<dbReference type="Pfam" id="PF15086">
    <property type="entry name" value="UPF0542"/>
    <property type="match status" value="1"/>
</dbReference>
<sequence>MRSIQEWAEVLAEWAKKDPCGFHIALILAVTPFFIAIALISRKLARMVEAYERKSRISRKIYPSSKKA</sequence>
<keyword evidence="10" id="KW-1185">Reference proteome</keyword>
<reference evidence="9" key="3">
    <citation type="submission" date="2025-09" db="UniProtKB">
        <authorList>
            <consortium name="Ensembl"/>
        </authorList>
    </citation>
    <scope>IDENTIFICATION</scope>
</reference>
<evidence type="ECO:0000313" key="10">
    <source>
        <dbReference type="Proteomes" id="UP000005226"/>
    </source>
</evidence>
<evidence type="ECO:0000256" key="7">
    <source>
        <dbReference type="ARBA" id="ARBA00023136"/>
    </source>
</evidence>
<keyword evidence="5 8" id="KW-1133">Transmembrane helix</keyword>
<evidence type="ECO:0000256" key="1">
    <source>
        <dbReference type="ARBA" id="ARBA00004167"/>
    </source>
</evidence>
<protein>
    <recommendedName>
        <fullName evidence="3">Small integral membrane protein 15</fullName>
    </recommendedName>
</protein>
<keyword evidence="7 8" id="KW-0472">Membrane</keyword>
<comment type="subcellular location">
    <subcellularLocation>
        <location evidence="1">Membrane</location>
        <topology evidence="1">Single-pass membrane protein</topology>
    </subcellularLocation>
</comment>
<comment type="similarity">
    <text evidence="2">Belongs to the SMIM15 family.</text>
</comment>
<accession>A0A674MBW0</accession>
<name>A0A674MBW0_TAKRU</name>
<dbReference type="InterPro" id="IPR027877">
    <property type="entry name" value="Smim15"/>
</dbReference>
<dbReference type="Ensembl" id="ENSTRUT00000090972.1">
    <property type="protein sequence ID" value="ENSTRUP00000058876.1"/>
    <property type="gene ID" value="ENSTRUG00000033087.1"/>
</dbReference>
<feature type="transmembrane region" description="Helical" evidence="8">
    <location>
        <begin position="20"/>
        <end position="40"/>
    </location>
</feature>
<organism evidence="9 10">
    <name type="scientific">Takifugu rubripes</name>
    <name type="common">Japanese pufferfish</name>
    <name type="synonym">Fugu rubripes</name>
    <dbReference type="NCBI Taxonomy" id="31033"/>
    <lineage>
        <taxon>Eukaryota</taxon>
        <taxon>Metazoa</taxon>
        <taxon>Chordata</taxon>
        <taxon>Craniata</taxon>
        <taxon>Vertebrata</taxon>
        <taxon>Euteleostomi</taxon>
        <taxon>Actinopterygii</taxon>
        <taxon>Neopterygii</taxon>
        <taxon>Teleostei</taxon>
        <taxon>Neoteleostei</taxon>
        <taxon>Acanthomorphata</taxon>
        <taxon>Eupercaria</taxon>
        <taxon>Tetraodontiformes</taxon>
        <taxon>Tetradontoidea</taxon>
        <taxon>Tetraodontidae</taxon>
        <taxon>Takifugu</taxon>
    </lineage>
</organism>
<evidence type="ECO:0000256" key="5">
    <source>
        <dbReference type="ARBA" id="ARBA00022989"/>
    </source>
</evidence>
<dbReference type="PANTHER" id="PTHR28644">
    <property type="entry name" value="SMALL INTEGRAL MEMBRANE PROTEIN 15"/>
    <property type="match status" value="1"/>
</dbReference>
<keyword evidence="4 8" id="KW-0812">Transmembrane</keyword>
<evidence type="ECO:0000256" key="8">
    <source>
        <dbReference type="SAM" id="Phobius"/>
    </source>
</evidence>
<dbReference type="InParanoid" id="A0A674MBW0"/>